<organism evidence="1 2">
    <name type="scientific">Pseudomonas syringae</name>
    <dbReference type="NCBI Taxonomy" id="317"/>
    <lineage>
        <taxon>Bacteria</taxon>
        <taxon>Pseudomonadati</taxon>
        <taxon>Pseudomonadota</taxon>
        <taxon>Gammaproteobacteria</taxon>
        <taxon>Pseudomonadales</taxon>
        <taxon>Pseudomonadaceae</taxon>
        <taxon>Pseudomonas</taxon>
    </lineage>
</organism>
<protein>
    <recommendedName>
        <fullName evidence="3">Antitoxin Xre/MbcA/ParS-like toxin-binding domain-containing protein</fullName>
    </recommendedName>
</protein>
<accession>A0A085VIZ2</accession>
<evidence type="ECO:0000313" key="2">
    <source>
        <dbReference type="Proteomes" id="UP000028631"/>
    </source>
</evidence>
<sequence length="130" mass="14440">MLTRAKNEILAAGRFRTPDCIARLHGKAPDRLKLRLQQAEAKGEIFSIEYQGQVHYPDYAFMDNEEECLLPALAEVIAVLHSTKGGWGMAFWFRSPNNFLGGLRPEDVLPQAPDAVLSAASREVDDIMPG</sequence>
<reference evidence="1 2" key="1">
    <citation type="submission" date="2014-07" db="EMBL/GenBank/DDBJ databases">
        <title>Draft Genome Sequences of Environmental Pseudomonas syringae strains.</title>
        <authorList>
            <person name="Baltrus D.A."/>
            <person name="Berge O."/>
            <person name="Morris C."/>
        </authorList>
    </citation>
    <scope>NUCLEOTIDE SEQUENCE [LARGE SCALE GENOMIC DNA]</scope>
    <source>
        <strain evidence="1 2">GAW0119</strain>
    </source>
</reference>
<evidence type="ECO:0008006" key="3">
    <source>
        <dbReference type="Google" id="ProtNLM"/>
    </source>
</evidence>
<keyword evidence="2" id="KW-1185">Reference proteome</keyword>
<comment type="caution">
    <text evidence="1">The sequence shown here is derived from an EMBL/GenBank/DDBJ whole genome shotgun (WGS) entry which is preliminary data.</text>
</comment>
<gene>
    <name evidence="1" type="ORF">IV01_12325</name>
</gene>
<evidence type="ECO:0000313" key="1">
    <source>
        <dbReference type="EMBL" id="KFE55405.1"/>
    </source>
</evidence>
<dbReference type="Proteomes" id="UP000028631">
    <property type="component" value="Unassembled WGS sequence"/>
</dbReference>
<dbReference type="PATRIC" id="fig|317.175.peg.2567"/>
<dbReference type="EMBL" id="JPQU01000034">
    <property type="protein sequence ID" value="KFE55405.1"/>
    <property type="molecule type" value="Genomic_DNA"/>
</dbReference>
<dbReference type="AlphaFoldDB" id="A0A085VIZ2"/>
<proteinExistence type="predicted"/>
<name>A0A085VIZ2_PSESX</name>